<dbReference type="GO" id="GO:0030313">
    <property type="term" value="C:cell envelope"/>
    <property type="evidence" value="ECO:0007669"/>
    <property type="project" value="UniProtKB-SubCell"/>
</dbReference>
<dbReference type="Gene3D" id="2.40.50.100">
    <property type="match status" value="1"/>
</dbReference>
<dbReference type="Pfam" id="PF25944">
    <property type="entry name" value="Beta-barrel_RND"/>
    <property type="match status" value="1"/>
</dbReference>
<feature type="domain" description="Multidrug resistance protein MdtA-like alpha-helical hairpin" evidence="4">
    <location>
        <begin position="102"/>
        <end position="169"/>
    </location>
</feature>
<dbReference type="GO" id="GO:0005886">
    <property type="term" value="C:plasma membrane"/>
    <property type="evidence" value="ECO:0007669"/>
    <property type="project" value="TreeGrafter"/>
</dbReference>
<reference evidence="7 8" key="1">
    <citation type="submission" date="2019-12" db="EMBL/GenBank/DDBJ databases">
        <authorList>
            <person name="Dong K."/>
        </authorList>
    </citation>
    <scope>NUCLEOTIDE SEQUENCE [LARGE SCALE GENOMIC DNA]</scope>
    <source>
        <strain evidence="7 8">JCM 31225</strain>
    </source>
</reference>
<keyword evidence="8" id="KW-1185">Reference proteome</keyword>
<evidence type="ECO:0000256" key="3">
    <source>
        <dbReference type="SAM" id="SignalP"/>
    </source>
</evidence>
<dbReference type="RefSeq" id="WP_160370729.1">
    <property type="nucleotide sequence ID" value="NZ_WSQA01000018.1"/>
</dbReference>
<proteinExistence type="inferred from homology"/>
<evidence type="ECO:0000313" key="8">
    <source>
        <dbReference type="Proteomes" id="UP000435036"/>
    </source>
</evidence>
<dbReference type="GO" id="GO:0022857">
    <property type="term" value="F:transmembrane transporter activity"/>
    <property type="evidence" value="ECO:0007669"/>
    <property type="project" value="InterPro"/>
</dbReference>
<evidence type="ECO:0000256" key="2">
    <source>
        <dbReference type="SAM" id="Coils"/>
    </source>
</evidence>
<dbReference type="Proteomes" id="UP000435036">
    <property type="component" value="Unassembled WGS sequence"/>
</dbReference>
<gene>
    <name evidence="7" type="ORF">GQF63_18455</name>
</gene>
<evidence type="ECO:0000259" key="5">
    <source>
        <dbReference type="Pfam" id="PF25917"/>
    </source>
</evidence>
<dbReference type="PANTHER" id="PTHR30158:SF23">
    <property type="entry name" value="MULTIDRUG RESISTANCE PROTEIN MEXA"/>
    <property type="match status" value="1"/>
</dbReference>
<dbReference type="AlphaFoldDB" id="A0A6N8L2Q3"/>
<evidence type="ECO:0000256" key="1">
    <source>
        <dbReference type="ARBA" id="ARBA00009477"/>
    </source>
</evidence>
<dbReference type="Gene3D" id="2.40.30.170">
    <property type="match status" value="1"/>
</dbReference>
<dbReference type="Pfam" id="PF25876">
    <property type="entry name" value="HH_MFP_RND"/>
    <property type="match status" value="1"/>
</dbReference>
<comment type="similarity">
    <text evidence="1">Belongs to the membrane fusion protein (MFP) (TC 8.A.1) family.</text>
</comment>
<feature type="domain" description="Multidrug resistance protein MdtA-like barrel-sandwich hybrid" evidence="5">
    <location>
        <begin position="60"/>
        <end position="195"/>
    </location>
</feature>
<sequence>MKNNLLLLPLLGWAALAASCTANSNEKTAVMEPKLVPVTQLTHMDTVIYKEYIADIQSQRNVELRSRLTGFLHKIYVDEGAHVRKGQVLFSLMDDEYKADFAQAQALLNSAQAEVKKVELEMERTKKLVDKNIVSQSEYELLRVQLRAAQAKVKEAEAVLNQNRTKLANTQIRAPFDGRIDRILLKEGSLLEEGSLITSISDLAHVNVYFDISEPEYLAIVTDPTINKAARFKKEVQLILANGQLYPHTGQAEIVESEFEASTGSISLRAKFPNPEGILKHGATGRIGVPTQTGNLVMVHQKSVVEIQDKAYVYTLYGDTVRMTPFKNGQRVGHYYIVENGLPKDAKIVYEGVKSLRDGMIVKPKLVNN</sequence>
<dbReference type="Gene3D" id="2.40.420.20">
    <property type="match status" value="1"/>
</dbReference>
<organism evidence="7 8">
    <name type="scientific">Sphingobacterium humi</name>
    <dbReference type="NCBI Taxonomy" id="1796905"/>
    <lineage>
        <taxon>Bacteria</taxon>
        <taxon>Pseudomonadati</taxon>
        <taxon>Bacteroidota</taxon>
        <taxon>Sphingobacteriia</taxon>
        <taxon>Sphingobacteriales</taxon>
        <taxon>Sphingobacteriaceae</taxon>
        <taxon>Sphingobacterium</taxon>
    </lineage>
</organism>
<dbReference type="NCBIfam" id="TIGR01730">
    <property type="entry name" value="RND_mfp"/>
    <property type="match status" value="1"/>
</dbReference>
<dbReference type="Pfam" id="PF25917">
    <property type="entry name" value="BSH_RND"/>
    <property type="match status" value="1"/>
</dbReference>
<keyword evidence="2" id="KW-0175">Coiled coil</keyword>
<dbReference type="SUPFAM" id="SSF111369">
    <property type="entry name" value="HlyD-like secretion proteins"/>
    <property type="match status" value="1"/>
</dbReference>
<feature type="signal peptide" evidence="3">
    <location>
        <begin position="1"/>
        <end position="24"/>
    </location>
</feature>
<keyword evidence="3" id="KW-0732">Signal</keyword>
<dbReference type="InterPro" id="IPR058626">
    <property type="entry name" value="MdtA-like_b-barrel"/>
</dbReference>
<name>A0A6N8L2Q3_9SPHI</name>
<feature type="chain" id="PRO_5026980021" evidence="3">
    <location>
        <begin position="25"/>
        <end position="369"/>
    </location>
</feature>
<feature type="coiled-coil region" evidence="2">
    <location>
        <begin position="101"/>
        <end position="173"/>
    </location>
</feature>
<dbReference type="Gene3D" id="1.10.287.470">
    <property type="entry name" value="Helix hairpin bin"/>
    <property type="match status" value="1"/>
</dbReference>
<dbReference type="InterPro" id="IPR058624">
    <property type="entry name" value="MdtA-like_HH"/>
</dbReference>
<dbReference type="OrthoDB" id="9801814at2"/>
<evidence type="ECO:0000313" key="7">
    <source>
        <dbReference type="EMBL" id="MVZ64010.1"/>
    </source>
</evidence>
<evidence type="ECO:0000259" key="6">
    <source>
        <dbReference type="Pfam" id="PF25944"/>
    </source>
</evidence>
<dbReference type="EMBL" id="WSQA01000018">
    <property type="protein sequence ID" value="MVZ64010.1"/>
    <property type="molecule type" value="Genomic_DNA"/>
</dbReference>
<comment type="caution">
    <text evidence="7">The sequence shown here is derived from an EMBL/GenBank/DDBJ whole genome shotgun (WGS) entry which is preliminary data.</text>
</comment>
<feature type="domain" description="Multidrug resistance protein MdtA-like beta-barrel" evidence="6">
    <location>
        <begin position="206"/>
        <end position="286"/>
    </location>
</feature>
<accession>A0A6N8L2Q3</accession>
<dbReference type="InterPro" id="IPR058625">
    <property type="entry name" value="MdtA-like_BSH"/>
</dbReference>
<evidence type="ECO:0000259" key="4">
    <source>
        <dbReference type="Pfam" id="PF25876"/>
    </source>
</evidence>
<dbReference type="PANTHER" id="PTHR30158">
    <property type="entry name" value="ACRA/E-RELATED COMPONENT OF DRUG EFFLUX TRANSPORTER"/>
    <property type="match status" value="1"/>
</dbReference>
<dbReference type="GO" id="GO:0046677">
    <property type="term" value="P:response to antibiotic"/>
    <property type="evidence" value="ECO:0007669"/>
    <property type="project" value="TreeGrafter"/>
</dbReference>
<dbReference type="PROSITE" id="PS51257">
    <property type="entry name" value="PROKAR_LIPOPROTEIN"/>
    <property type="match status" value="1"/>
</dbReference>
<dbReference type="InterPro" id="IPR006143">
    <property type="entry name" value="RND_pump_MFP"/>
</dbReference>
<protein>
    <submittedName>
        <fullName evidence="7">Efflux RND transporter periplasmic adaptor subunit</fullName>
    </submittedName>
</protein>